<accession>A0ACC1QER5</accession>
<proteinExistence type="predicted"/>
<gene>
    <name evidence="1" type="ORF">NLG97_g9876</name>
</gene>
<organism evidence="1 2">
    <name type="scientific">Lecanicillium saksenae</name>
    <dbReference type="NCBI Taxonomy" id="468837"/>
    <lineage>
        <taxon>Eukaryota</taxon>
        <taxon>Fungi</taxon>
        <taxon>Dikarya</taxon>
        <taxon>Ascomycota</taxon>
        <taxon>Pezizomycotina</taxon>
        <taxon>Sordariomycetes</taxon>
        <taxon>Hypocreomycetidae</taxon>
        <taxon>Hypocreales</taxon>
        <taxon>Cordycipitaceae</taxon>
        <taxon>Lecanicillium</taxon>
    </lineage>
</organism>
<evidence type="ECO:0000313" key="1">
    <source>
        <dbReference type="EMBL" id="KAJ3474371.1"/>
    </source>
</evidence>
<sequence length="524" mass="59186">MVAQYNAPCRRAVCQATSSRPILVSDKMLRRAIQRRPRRIVSQRRHLMSHRGPLESRRRLGKRTLTGAMHPHAHPVPSWHIEVLSNATTWQWHAPTTPAERRMKAREISIPNLWGKFLKWLEMSDADKPFILPPRDMDQFPTFSKTIEDLRVDIASLTVKDTKFAQEIVQKFCVTTQEGILIGQVSTEDMLVALDPFDASSRAVISEMRIGGKLFALMRSSIAEALEATQISRPDGVGDDMWAAMFNFVAGINGRFHDVSCFNKLLVTMPESAKAKVSDDTLFTYIKTFVQSQGTRDHRNPAWPWCCAKVGAALTHLSECQRLLLFTSINNHVLNARGTAQARMKMSFAWLLTQAYDTRLSDKAFAEIYKQTTESRMDHSGYRIWQLAVARLHSTGILSKEAHRQVAGWNFHDTLSQRWTLLAKTLLNSEQRNAAITTLCGFLADIGETWHLIEGLMASHAETPCSDLLQTIARVSGKLDIEIALRIAAHDTKEGLKLFGPLSAETGLGRFEQFMSYPRAESWI</sequence>
<reference evidence="1" key="1">
    <citation type="submission" date="2022-07" db="EMBL/GenBank/DDBJ databases">
        <title>Genome Sequence of Lecanicillium saksenae.</title>
        <authorList>
            <person name="Buettner E."/>
        </authorList>
    </citation>
    <scope>NUCLEOTIDE SEQUENCE</scope>
    <source>
        <strain evidence="1">VT-O1</strain>
    </source>
</reference>
<dbReference type="EMBL" id="JANAKD010002201">
    <property type="protein sequence ID" value="KAJ3474371.1"/>
    <property type="molecule type" value="Genomic_DNA"/>
</dbReference>
<dbReference type="Proteomes" id="UP001148737">
    <property type="component" value="Unassembled WGS sequence"/>
</dbReference>
<protein>
    <submittedName>
        <fullName evidence="1">Uncharacterized protein</fullName>
    </submittedName>
</protein>
<name>A0ACC1QER5_9HYPO</name>
<keyword evidence="2" id="KW-1185">Reference proteome</keyword>
<evidence type="ECO:0000313" key="2">
    <source>
        <dbReference type="Proteomes" id="UP001148737"/>
    </source>
</evidence>
<comment type="caution">
    <text evidence="1">The sequence shown here is derived from an EMBL/GenBank/DDBJ whole genome shotgun (WGS) entry which is preliminary data.</text>
</comment>